<dbReference type="Proteomes" id="UP000018951">
    <property type="component" value="Unassembled WGS sequence"/>
</dbReference>
<evidence type="ECO:0000313" key="2">
    <source>
        <dbReference type="EMBL" id="ETO91673.1"/>
    </source>
</evidence>
<keyword evidence="2" id="KW-0540">Nuclease</keyword>
<dbReference type="SMART" id="SM00474">
    <property type="entry name" value="35EXOc"/>
    <property type="match status" value="1"/>
</dbReference>
<dbReference type="Pfam" id="PF01612">
    <property type="entry name" value="DNA_pol_A_exo1"/>
    <property type="match status" value="1"/>
</dbReference>
<dbReference type="InterPro" id="IPR051086">
    <property type="entry name" value="RNase_D-like"/>
</dbReference>
<dbReference type="GO" id="GO:0006139">
    <property type="term" value="P:nucleobase-containing compound metabolic process"/>
    <property type="evidence" value="ECO:0007669"/>
    <property type="project" value="InterPro"/>
</dbReference>
<protein>
    <submittedName>
        <fullName evidence="2">3'-5' exonuclease family protein</fullName>
    </submittedName>
</protein>
<organism evidence="2 3">
    <name type="scientific">Candidatus Xenolissoclinum pacificiensis L6</name>
    <dbReference type="NCBI Taxonomy" id="1401685"/>
    <lineage>
        <taxon>Bacteria</taxon>
        <taxon>Pseudomonadati</taxon>
        <taxon>Pseudomonadota</taxon>
        <taxon>Alphaproteobacteria</taxon>
        <taxon>Rickettsiales</taxon>
        <taxon>Anaplasmataceae</taxon>
        <taxon>Candidatus Xenolissoclinum</taxon>
    </lineage>
</organism>
<dbReference type="AlphaFoldDB" id="W2V2K7"/>
<dbReference type="PANTHER" id="PTHR47649">
    <property type="entry name" value="RIBONUCLEASE D"/>
    <property type="match status" value="1"/>
</dbReference>
<reference evidence="2 3" key="1">
    <citation type="journal article" date="2013" name="PLoS ONE">
        <title>Bacterial endosymbiosis in a chordate host: long-term co-evolution and conservation of secondary metabolism.</title>
        <authorList>
            <person name="Kwan J.C."/>
            <person name="Schmidt E.W."/>
        </authorList>
    </citation>
    <scope>NUCLEOTIDE SEQUENCE [LARGE SCALE GENOMIC DNA]</scope>
    <source>
        <strain evidence="3">L6</strain>
    </source>
</reference>
<keyword evidence="2" id="KW-0378">Hydrolase</keyword>
<gene>
    <name evidence="2" type="ORF">P857_843</name>
</gene>
<feature type="domain" description="3'-5' exonuclease" evidence="1">
    <location>
        <begin position="1"/>
        <end position="174"/>
    </location>
</feature>
<dbReference type="STRING" id="1401685.P857_843"/>
<evidence type="ECO:0000313" key="3">
    <source>
        <dbReference type="Proteomes" id="UP000018951"/>
    </source>
</evidence>
<keyword evidence="3" id="KW-1185">Reference proteome</keyword>
<dbReference type="PANTHER" id="PTHR47649:SF1">
    <property type="entry name" value="RIBONUCLEASE D"/>
    <property type="match status" value="1"/>
</dbReference>
<dbReference type="GO" id="GO:0008408">
    <property type="term" value="F:3'-5' exonuclease activity"/>
    <property type="evidence" value="ECO:0007669"/>
    <property type="project" value="InterPro"/>
</dbReference>
<dbReference type="GO" id="GO:0003676">
    <property type="term" value="F:nucleic acid binding"/>
    <property type="evidence" value="ECO:0007669"/>
    <property type="project" value="InterPro"/>
</dbReference>
<dbReference type="InterPro" id="IPR002562">
    <property type="entry name" value="3'-5'_exonuclease_dom"/>
</dbReference>
<dbReference type="SUPFAM" id="SSF53098">
    <property type="entry name" value="Ribonuclease H-like"/>
    <property type="match status" value="1"/>
</dbReference>
<dbReference type="InterPro" id="IPR036397">
    <property type="entry name" value="RNaseH_sf"/>
</dbReference>
<keyword evidence="2" id="KW-0269">Exonuclease</keyword>
<proteinExistence type="predicted"/>
<accession>W2V2K7</accession>
<dbReference type="CDD" id="cd06142">
    <property type="entry name" value="RNaseD_exo"/>
    <property type="match status" value="1"/>
</dbReference>
<comment type="caution">
    <text evidence="2">The sequence shown here is derived from an EMBL/GenBank/DDBJ whole genome shotgun (WGS) entry which is preliminary data.</text>
</comment>
<dbReference type="Gene3D" id="3.30.420.10">
    <property type="entry name" value="Ribonuclease H-like superfamily/Ribonuclease H"/>
    <property type="match status" value="1"/>
</dbReference>
<name>W2V2K7_9RICK</name>
<dbReference type="EMBL" id="AXCJ01000001">
    <property type="protein sequence ID" value="ETO91673.1"/>
    <property type="molecule type" value="Genomic_DNA"/>
</dbReference>
<evidence type="ECO:0000259" key="1">
    <source>
        <dbReference type="SMART" id="SM00474"/>
    </source>
</evidence>
<dbReference type="InterPro" id="IPR012337">
    <property type="entry name" value="RNaseH-like_sf"/>
</dbReference>
<dbReference type="PATRIC" id="fig|1401685.3.peg.76"/>
<sequence>MLIVDNSSLYVAVEHILQHNPKFIAVDTEFIRRKNTFFPSLSLVQICFQEQVLIIDVLSKHLNDYTPLKNIFNHPDIIKIFYDCSQDVVALSDILNIIPYPIVDLQAMIMLYKSYSSPPSYMKMVYDILGHTIDKSEKTSNWMIRPLSKTQIIYASVDVLYLYRLYQNYVIHDFQKYDLNKKSCFFEDMQNIYHNTSNILQNALSNYFPSISMLAVYCLSNARIQSSVEEISKKYNLDSKLVSDTLNKHLPQVQEIDFDEQLHDLLSICKIFIRSKCLVYDISYTYVVRKKTQLKEFIMGYDNNNIIRNGWRYSFCGKELSDFISGRQNIQFSLKHNKIISVNKKTNK</sequence>